<dbReference type="EMBL" id="CAJZAI010000003">
    <property type="protein sequence ID" value="CAG9171047.1"/>
    <property type="molecule type" value="Genomic_DNA"/>
</dbReference>
<keyword evidence="2" id="KW-1185">Reference proteome</keyword>
<reference evidence="1 2" key="1">
    <citation type="submission" date="2021-08" db="EMBL/GenBank/DDBJ databases">
        <authorList>
            <person name="Peeters C."/>
        </authorList>
    </citation>
    <scope>NUCLEOTIDE SEQUENCE [LARGE SCALE GENOMIC DNA]</scope>
    <source>
        <strain evidence="1 2">LMG 23992</strain>
    </source>
</reference>
<accession>A0ABN7YCA8</accession>
<dbReference type="Proteomes" id="UP000727654">
    <property type="component" value="Unassembled WGS sequence"/>
</dbReference>
<organism evidence="1 2">
    <name type="scientific">Cupriavidus laharis</name>
    <dbReference type="NCBI Taxonomy" id="151654"/>
    <lineage>
        <taxon>Bacteria</taxon>
        <taxon>Pseudomonadati</taxon>
        <taxon>Pseudomonadota</taxon>
        <taxon>Betaproteobacteria</taxon>
        <taxon>Burkholderiales</taxon>
        <taxon>Burkholderiaceae</taxon>
        <taxon>Cupriavidus</taxon>
    </lineage>
</organism>
<gene>
    <name evidence="1" type="ORF">LMG23992_01920</name>
</gene>
<proteinExistence type="predicted"/>
<comment type="caution">
    <text evidence="1">The sequence shown here is derived from an EMBL/GenBank/DDBJ whole genome shotgun (WGS) entry which is preliminary data.</text>
</comment>
<sequence length="73" mass="8025">MAARQGNLVMSNRRYVVTIDQPRDVSDEQMAEYIKLAIASWGAGLPPPPPDSPFFDLDVLSVMVGSKAHKHDS</sequence>
<protein>
    <submittedName>
        <fullName evidence="1">Uncharacterized protein</fullName>
    </submittedName>
</protein>
<name>A0ABN7YCA8_9BURK</name>
<evidence type="ECO:0000313" key="2">
    <source>
        <dbReference type="Proteomes" id="UP000727654"/>
    </source>
</evidence>
<evidence type="ECO:0000313" key="1">
    <source>
        <dbReference type="EMBL" id="CAG9171047.1"/>
    </source>
</evidence>